<dbReference type="Proteomes" id="UP000549009">
    <property type="component" value="Unassembled WGS sequence"/>
</dbReference>
<sequence>MTASFTPRERHRRICDVHLVLLTLRKGGYAAVPWQFPSRAQRCACRCAVLSREARRL</sequence>
<proteinExistence type="predicted"/>
<keyword evidence="2" id="KW-1185">Reference proteome</keyword>
<dbReference type="EMBL" id="JACHJD010000021">
    <property type="protein sequence ID" value="MBB5108835.1"/>
    <property type="molecule type" value="Genomic_DNA"/>
</dbReference>
<dbReference type="AlphaFoldDB" id="A0A7W8EZJ7"/>
<evidence type="ECO:0000313" key="1">
    <source>
        <dbReference type="EMBL" id="MBB5108835.1"/>
    </source>
</evidence>
<name>A0A7W8EZJ7_STRST</name>
<accession>A0A7W8EZJ7</accession>
<reference evidence="1 2" key="1">
    <citation type="submission" date="2020-08" db="EMBL/GenBank/DDBJ databases">
        <title>Genomic Encyclopedia of Type Strains, Phase III (KMG-III): the genomes of soil and plant-associated and newly described type strains.</title>
        <authorList>
            <person name="Whitman W."/>
        </authorList>
    </citation>
    <scope>NUCLEOTIDE SEQUENCE [LARGE SCALE GENOMIC DNA]</scope>
    <source>
        <strain evidence="1 2">CECT 3146</strain>
    </source>
</reference>
<organism evidence="1 2">
    <name type="scientific">Streptomyces spectabilis</name>
    <dbReference type="NCBI Taxonomy" id="68270"/>
    <lineage>
        <taxon>Bacteria</taxon>
        <taxon>Bacillati</taxon>
        <taxon>Actinomycetota</taxon>
        <taxon>Actinomycetes</taxon>
        <taxon>Kitasatosporales</taxon>
        <taxon>Streptomycetaceae</taxon>
        <taxon>Streptomyces</taxon>
    </lineage>
</organism>
<comment type="caution">
    <text evidence="1">The sequence shown here is derived from an EMBL/GenBank/DDBJ whole genome shotgun (WGS) entry which is preliminary data.</text>
</comment>
<gene>
    <name evidence="1" type="ORF">FHS40_007961</name>
</gene>
<protein>
    <submittedName>
        <fullName evidence="1">Uncharacterized protein</fullName>
    </submittedName>
</protein>
<dbReference type="RefSeq" id="WP_170316314.1">
    <property type="nucleotide sequence ID" value="NZ_BMSQ01000017.1"/>
</dbReference>
<evidence type="ECO:0000313" key="2">
    <source>
        <dbReference type="Proteomes" id="UP000549009"/>
    </source>
</evidence>